<dbReference type="RefSeq" id="WP_169491654.1">
    <property type="nucleotide sequence ID" value="NZ_JABBGM010000001.1"/>
</dbReference>
<dbReference type="PANTHER" id="PTHR40469">
    <property type="entry name" value="SECRETED GLYCOSYL HYDROLASE"/>
    <property type="match status" value="1"/>
</dbReference>
<proteinExistence type="predicted"/>
<evidence type="ECO:0000259" key="2">
    <source>
        <dbReference type="Pfam" id="PF06283"/>
    </source>
</evidence>
<feature type="domain" description="ThuA-like" evidence="2">
    <location>
        <begin position="137"/>
        <end position="361"/>
    </location>
</feature>
<dbReference type="AlphaFoldDB" id="A0A7Y0G991"/>
<keyword evidence="4" id="KW-1185">Reference proteome</keyword>
<dbReference type="Gene3D" id="3.40.50.880">
    <property type="match status" value="1"/>
</dbReference>
<protein>
    <submittedName>
        <fullName evidence="3">ThuA domain-containing protein</fullName>
    </submittedName>
</protein>
<sequence>MNPVRTFLAAALALALAPSAQARAPLDCPLRDAPFSAASPLVDILLSKPATAAFEQAAPGMLAKLPPLMTGTAAPTFGAIVTPREALMFVGADTASVDRVDVALRKVAVTPADRTARCARYDAERTPYRLAPGKPAILLFEKMTGFRDTPSVLAAHAMVVDLAKARGWQVVSTDRAGLINAADLRRFRAVVWNNISGDVLTLTQRRAFRSWVENGGGYVGMHGSSGDPVSFWPWYADTLIGARFAGHPMNPQFQQARVLVDNPRSPMAKGLPASWSMTDEWYSFVASPRAVPGTHVVLALDEASYAPGTGFGRDLRMGDHPIAWTRAVGKGRMAYSAIGHRPEVYADPNNRRLIENALAWTMQLKDGEAAN</sequence>
<dbReference type="InterPro" id="IPR029010">
    <property type="entry name" value="ThuA-like"/>
</dbReference>
<dbReference type="EMBL" id="JABBGM010000001">
    <property type="protein sequence ID" value="NML92407.1"/>
    <property type="molecule type" value="Genomic_DNA"/>
</dbReference>
<name>A0A7Y0G991_9SPHN</name>
<dbReference type="Proteomes" id="UP000583556">
    <property type="component" value="Unassembled WGS sequence"/>
</dbReference>
<evidence type="ECO:0000313" key="4">
    <source>
        <dbReference type="Proteomes" id="UP000583556"/>
    </source>
</evidence>
<feature type="chain" id="PRO_5030531367" evidence="1">
    <location>
        <begin position="23"/>
        <end position="371"/>
    </location>
</feature>
<gene>
    <name evidence="3" type="ORF">HHL27_01825</name>
</gene>
<evidence type="ECO:0000256" key="1">
    <source>
        <dbReference type="SAM" id="SignalP"/>
    </source>
</evidence>
<dbReference type="PANTHER" id="PTHR40469:SF2">
    <property type="entry name" value="GALACTOSE-BINDING DOMAIN-LIKE SUPERFAMILY PROTEIN"/>
    <property type="match status" value="1"/>
</dbReference>
<accession>A0A7Y0G991</accession>
<dbReference type="SUPFAM" id="SSF52317">
    <property type="entry name" value="Class I glutamine amidotransferase-like"/>
    <property type="match status" value="1"/>
</dbReference>
<feature type="signal peptide" evidence="1">
    <location>
        <begin position="1"/>
        <end position="22"/>
    </location>
</feature>
<evidence type="ECO:0000313" key="3">
    <source>
        <dbReference type="EMBL" id="NML92407.1"/>
    </source>
</evidence>
<organism evidence="3 4">
    <name type="scientific">Novosphingobium olei</name>
    <dbReference type="NCBI Taxonomy" id="2728851"/>
    <lineage>
        <taxon>Bacteria</taxon>
        <taxon>Pseudomonadati</taxon>
        <taxon>Pseudomonadota</taxon>
        <taxon>Alphaproteobacteria</taxon>
        <taxon>Sphingomonadales</taxon>
        <taxon>Sphingomonadaceae</taxon>
        <taxon>Novosphingobium</taxon>
    </lineage>
</organism>
<reference evidence="3 4" key="1">
    <citation type="submission" date="2020-04" db="EMBL/GenBank/DDBJ databases">
        <title>Novosphingobium sp. TW-4 isolated from soil.</title>
        <authorList>
            <person name="Dahal R.H."/>
            <person name="Chaudhary D.K."/>
        </authorList>
    </citation>
    <scope>NUCLEOTIDE SEQUENCE [LARGE SCALE GENOMIC DNA]</scope>
    <source>
        <strain evidence="3 4">TW-4</strain>
    </source>
</reference>
<dbReference type="Pfam" id="PF06283">
    <property type="entry name" value="ThuA"/>
    <property type="match status" value="1"/>
</dbReference>
<comment type="caution">
    <text evidence="3">The sequence shown here is derived from an EMBL/GenBank/DDBJ whole genome shotgun (WGS) entry which is preliminary data.</text>
</comment>
<keyword evidence="1" id="KW-0732">Signal</keyword>
<dbReference type="InterPro" id="IPR029062">
    <property type="entry name" value="Class_I_gatase-like"/>
</dbReference>